<sequence>MKSVLSMSREMNRIAKSYWTHIRRLDEADRAKRRNSGTISFAMFLDAADARQIRLPAAPLPYFRQPHVNSLFAGSFSQHARMMSDRLMNNRSSNERHRRLTPRWR</sequence>
<accession>A0A5B8KYS5</accession>
<dbReference type="RefSeq" id="WP_146299441.1">
    <property type="nucleotide sequence ID" value="NZ_CP042301.2"/>
</dbReference>
<keyword evidence="3" id="KW-1185">Reference proteome</keyword>
<dbReference type="AlphaFoldDB" id="A0A5B8KYS5"/>
<evidence type="ECO:0000313" key="2">
    <source>
        <dbReference type="EMBL" id="QDZ00795.1"/>
    </source>
</evidence>
<protein>
    <submittedName>
        <fullName evidence="2">Uncharacterized protein</fullName>
    </submittedName>
</protein>
<gene>
    <name evidence="2" type="ORF">FQ775_10580</name>
</gene>
<dbReference type="EMBL" id="CP042301">
    <property type="protein sequence ID" value="QDZ00795.1"/>
    <property type="molecule type" value="Genomic_DNA"/>
</dbReference>
<proteinExistence type="predicted"/>
<evidence type="ECO:0000313" key="3">
    <source>
        <dbReference type="Proteomes" id="UP000321389"/>
    </source>
</evidence>
<organism evidence="2 3">
    <name type="scientific">Nitratireductor mangrovi</name>
    <dbReference type="NCBI Taxonomy" id="2599600"/>
    <lineage>
        <taxon>Bacteria</taxon>
        <taxon>Pseudomonadati</taxon>
        <taxon>Pseudomonadota</taxon>
        <taxon>Alphaproteobacteria</taxon>
        <taxon>Hyphomicrobiales</taxon>
        <taxon>Phyllobacteriaceae</taxon>
        <taxon>Nitratireductor</taxon>
    </lineage>
</organism>
<feature type="region of interest" description="Disordered" evidence="1">
    <location>
        <begin position="86"/>
        <end position="105"/>
    </location>
</feature>
<name>A0A5B8KYS5_9HYPH</name>
<dbReference type="Proteomes" id="UP000321389">
    <property type="component" value="Chromosome"/>
</dbReference>
<reference evidence="2" key="1">
    <citation type="submission" date="2020-04" db="EMBL/GenBank/DDBJ databases">
        <title>Nitratireductor sp. nov. isolated from mangrove soil.</title>
        <authorList>
            <person name="Ye Y."/>
        </authorList>
    </citation>
    <scope>NUCLEOTIDE SEQUENCE</scope>
    <source>
        <strain evidence="2">SY7</strain>
    </source>
</reference>
<dbReference type="KEGG" id="niy:FQ775_10580"/>
<evidence type="ECO:0000256" key="1">
    <source>
        <dbReference type="SAM" id="MobiDB-lite"/>
    </source>
</evidence>
<feature type="compositionally biased region" description="Basic residues" evidence="1">
    <location>
        <begin position="96"/>
        <end position="105"/>
    </location>
</feature>